<accession>A0AAQ3M7U1</accession>
<feature type="transmembrane region" description="Helical" evidence="1">
    <location>
        <begin position="87"/>
        <end position="105"/>
    </location>
</feature>
<dbReference type="Proteomes" id="UP001303373">
    <property type="component" value="Chromosome 8"/>
</dbReference>
<name>A0AAQ3M7U1_9PEZI</name>
<feature type="transmembrane region" description="Helical" evidence="1">
    <location>
        <begin position="21"/>
        <end position="40"/>
    </location>
</feature>
<dbReference type="EMBL" id="CP138587">
    <property type="protein sequence ID" value="WPH02587.1"/>
    <property type="molecule type" value="Genomic_DNA"/>
</dbReference>
<feature type="transmembrane region" description="Helical" evidence="1">
    <location>
        <begin position="117"/>
        <end position="137"/>
    </location>
</feature>
<protein>
    <submittedName>
        <fullName evidence="2">Uncharacterized protein</fullName>
    </submittedName>
</protein>
<gene>
    <name evidence="2" type="ORF">R9X50_00545200</name>
</gene>
<evidence type="ECO:0000313" key="3">
    <source>
        <dbReference type="Proteomes" id="UP001303373"/>
    </source>
</evidence>
<keyword evidence="1" id="KW-1133">Transmembrane helix</keyword>
<organism evidence="2 3">
    <name type="scientific">Acrodontium crateriforme</name>
    <dbReference type="NCBI Taxonomy" id="150365"/>
    <lineage>
        <taxon>Eukaryota</taxon>
        <taxon>Fungi</taxon>
        <taxon>Dikarya</taxon>
        <taxon>Ascomycota</taxon>
        <taxon>Pezizomycotina</taxon>
        <taxon>Dothideomycetes</taxon>
        <taxon>Dothideomycetidae</taxon>
        <taxon>Mycosphaerellales</taxon>
        <taxon>Teratosphaeriaceae</taxon>
        <taxon>Acrodontium</taxon>
    </lineage>
</organism>
<sequence length="147" mass="15539">MPAFTLNIVSYAMKSASLAPVAALGVAGTLNIIVGLYGLICPTDFAAQMVEQFGHAIPRPAVYIMSLQELNMGILTLIVANRPNVHFPALAARVFLHAVMGYVFWQEAAEGGNTQALSAVALGLGAMHTMATLVVLWGRTSEKPGRS</sequence>
<keyword evidence="3" id="KW-1185">Reference proteome</keyword>
<evidence type="ECO:0000256" key="1">
    <source>
        <dbReference type="SAM" id="Phobius"/>
    </source>
</evidence>
<keyword evidence="1" id="KW-0812">Transmembrane</keyword>
<proteinExistence type="predicted"/>
<dbReference type="AlphaFoldDB" id="A0AAQ3M7U1"/>
<reference evidence="2 3" key="1">
    <citation type="submission" date="2023-11" db="EMBL/GenBank/DDBJ databases">
        <title>An acidophilic fungus is an integral part of prey digestion in a carnivorous sundew plant.</title>
        <authorList>
            <person name="Tsai I.J."/>
        </authorList>
    </citation>
    <scope>NUCLEOTIDE SEQUENCE [LARGE SCALE GENOMIC DNA]</scope>
    <source>
        <strain evidence="2">169a</strain>
    </source>
</reference>
<keyword evidence="1" id="KW-0472">Membrane</keyword>
<evidence type="ECO:0000313" key="2">
    <source>
        <dbReference type="EMBL" id="WPH02587.1"/>
    </source>
</evidence>